<dbReference type="Gene3D" id="1.10.357.10">
    <property type="entry name" value="Tetracycline Repressor, domain 2"/>
    <property type="match status" value="1"/>
</dbReference>
<evidence type="ECO:0000313" key="4">
    <source>
        <dbReference type="EMBL" id="MEE2057763.1"/>
    </source>
</evidence>
<comment type="caution">
    <text evidence="4">The sequence shown here is derived from an EMBL/GenBank/DDBJ whole genome shotgun (WGS) entry which is preliminary data.</text>
</comment>
<dbReference type="PRINTS" id="PR00455">
    <property type="entry name" value="HTHTETR"/>
</dbReference>
<evidence type="ECO:0000256" key="1">
    <source>
        <dbReference type="ARBA" id="ARBA00023125"/>
    </source>
</evidence>
<reference evidence="4 5" key="1">
    <citation type="submission" date="2023-07" db="EMBL/GenBank/DDBJ databases">
        <authorList>
            <person name="Girao M."/>
            <person name="Carvalho M.F."/>
        </authorList>
    </citation>
    <scope>NUCLEOTIDE SEQUENCE [LARGE SCALE GENOMIC DNA]</scope>
    <source>
        <strain evidence="4 5">YIM65754</strain>
    </source>
</reference>
<dbReference type="SUPFAM" id="SSF46689">
    <property type="entry name" value="Homeodomain-like"/>
    <property type="match status" value="1"/>
</dbReference>
<dbReference type="InterPro" id="IPR041583">
    <property type="entry name" value="TetR_C_31"/>
</dbReference>
<dbReference type="Pfam" id="PF00440">
    <property type="entry name" value="TetR_N"/>
    <property type="match status" value="1"/>
</dbReference>
<dbReference type="EMBL" id="JAUTXY010000003">
    <property type="protein sequence ID" value="MEE2057763.1"/>
    <property type="molecule type" value="Genomic_DNA"/>
</dbReference>
<keyword evidence="1 2" id="KW-0238">DNA-binding</keyword>
<protein>
    <submittedName>
        <fullName evidence="4">TetR family transcriptional regulator</fullName>
    </submittedName>
</protein>
<feature type="DNA-binding region" description="H-T-H motif" evidence="2">
    <location>
        <begin position="26"/>
        <end position="45"/>
    </location>
</feature>
<name>A0ABU7L895_9NOCA</name>
<dbReference type="InterPro" id="IPR001647">
    <property type="entry name" value="HTH_TetR"/>
</dbReference>
<feature type="domain" description="HTH tetR-type" evidence="3">
    <location>
        <begin position="3"/>
        <end position="63"/>
    </location>
</feature>
<accession>A0ABU7L895</accession>
<keyword evidence="5" id="KW-1185">Reference proteome</keyword>
<dbReference type="InterPro" id="IPR036271">
    <property type="entry name" value="Tet_transcr_reg_TetR-rel_C_sf"/>
</dbReference>
<evidence type="ECO:0000256" key="2">
    <source>
        <dbReference type="PROSITE-ProRule" id="PRU00335"/>
    </source>
</evidence>
<proteinExistence type="predicted"/>
<dbReference type="Pfam" id="PF17940">
    <property type="entry name" value="TetR_C_31"/>
    <property type="match status" value="1"/>
</dbReference>
<gene>
    <name evidence="4" type="ORF">Q7514_09520</name>
</gene>
<evidence type="ECO:0000259" key="3">
    <source>
        <dbReference type="PROSITE" id="PS50977"/>
    </source>
</evidence>
<dbReference type="SUPFAM" id="SSF48498">
    <property type="entry name" value="Tetracyclin repressor-like, C-terminal domain"/>
    <property type="match status" value="1"/>
</dbReference>
<dbReference type="Proteomes" id="UP001336020">
    <property type="component" value="Unassembled WGS sequence"/>
</dbReference>
<sequence length="186" mass="19993">MATDARHRIIDATLHLVGTHGIAGITNRRIASLAEVSLGSITYHFPSQSDLLKAALTTFVEEETERLRTIAESYRSQSLSVTEAAALTGRIAEDLAFTAERIAPYELWIQAGRDPDLRATADECWCAYDALTVTILRALDVPDAETFGPVLVATIAGLQLRRLSTGSGTDLAAATLLLLRGATTQP</sequence>
<evidence type="ECO:0000313" key="5">
    <source>
        <dbReference type="Proteomes" id="UP001336020"/>
    </source>
</evidence>
<dbReference type="InterPro" id="IPR009057">
    <property type="entry name" value="Homeodomain-like_sf"/>
</dbReference>
<dbReference type="RefSeq" id="WP_330132989.1">
    <property type="nucleotide sequence ID" value="NZ_JAUTXY010000003.1"/>
</dbReference>
<dbReference type="PROSITE" id="PS50977">
    <property type="entry name" value="HTH_TETR_2"/>
    <property type="match status" value="1"/>
</dbReference>
<organism evidence="4 5">
    <name type="scientific">Rhodococcus artemisiae</name>
    <dbReference type="NCBI Taxonomy" id="714159"/>
    <lineage>
        <taxon>Bacteria</taxon>
        <taxon>Bacillati</taxon>
        <taxon>Actinomycetota</taxon>
        <taxon>Actinomycetes</taxon>
        <taxon>Mycobacteriales</taxon>
        <taxon>Nocardiaceae</taxon>
        <taxon>Rhodococcus</taxon>
    </lineage>
</organism>